<feature type="chain" id="PRO_5022017524" description="serine-type D-Ala-D-Ala carboxypeptidase" evidence="16">
    <location>
        <begin position="32"/>
        <end position="445"/>
    </location>
</feature>
<dbReference type="PANTHER" id="PTHR21581:SF11">
    <property type="entry name" value="D-ALANYL-D-ALANINE CARBOXYPEPTIDASE DACA"/>
    <property type="match status" value="1"/>
</dbReference>
<keyword evidence="19" id="KW-1185">Reference proteome</keyword>
<evidence type="ECO:0000256" key="13">
    <source>
        <dbReference type="PIRSR" id="PIRSR618044-1"/>
    </source>
</evidence>
<dbReference type="PRINTS" id="PR00725">
    <property type="entry name" value="DADACBPTASE1"/>
</dbReference>
<gene>
    <name evidence="18" type="primary">dacA</name>
    <name evidence="18" type="ORF">OSO01_44320</name>
</gene>
<dbReference type="Gene3D" id="3.40.710.10">
    <property type="entry name" value="DD-peptidase/beta-lactamase superfamily"/>
    <property type="match status" value="1"/>
</dbReference>
<evidence type="ECO:0000256" key="11">
    <source>
        <dbReference type="ARBA" id="ARBA00023316"/>
    </source>
</evidence>
<evidence type="ECO:0000256" key="4">
    <source>
        <dbReference type="ARBA" id="ARBA00012448"/>
    </source>
</evidence>
<dbReference type="GO" id="GO:0008360">
    <property type="term" value="P:regulation of cell shape"/>
    <property type="evidence" value="ECO:0007669"/>
    <property type="project" value="UniProtKB-KW"/>
</dbReference>
<dbReference type="InterPro" id="IPR018044">
    <property type="entry name" value="Peptidase_S11"/>
</dbReference>
<reference evidence="18 19" key="1">
    <citation type="submission" date="2019-07" db="EMBL/GenBank/DDBJ databases">
        <title>Whole genome shotgun sequence of Oceanobacillus sojae NBRC 105379.</title>
        <authorList>
            <person name="Hosoyama A."/>
            <person name="Uohara A."/>
            <person name="Ohji S."/>
            <person name="Ichikawa N."/>
        </authorList>
    </citation>
    <scope>NUCLEOTIDE SEQUENCE [LARGE SCALE GENOMIC DNA]</scope>
    <source>
        <strain evidence="18 19">NBRC 105379</strain>
    </source>
</reference>
<dbReference type="SUPFAM" id="SSF56601">
    <property type="entry name" value="beta-lactamase/transpeptidase-like"/>
    <property type="match status" value="1"/>
</dbReference>
<evidence type="ECO:0000256" key="15">
    <source>
        <dbReference type="RuleBase" id="RU004016"/>
    </source>
</evidence>
<keyword evidence="7 16" id="KW-0732">Signal</keyword>
<feature type="domain" description="Peptidase S11 D-Ala-D-Ala carboxypeptidase A C-terminal" evidence="17">
    <location>
        <begin position="304"/>
        <end position="415"/>
    </location>
</feature>
<protein>
    <recommendedName>
        <fullName evidence="4">serine-type D-Ala-D-Ala carboxypeptidase</fullName>
        <ecNumber evidence="4">3.4.16.4</ecNumber>
    </recommendedName>
</protein>
<comment type="similarity">
    <text evidence="3 15">Belongs to the peptidase S11 family.</text>
</comment>
<evidence type="ECO:0000313" key="18">
    <source>
        <dbReference type="EMBL" id="GEN89693.1"/>
    </source>
</evidence>
<keyword evidence="8" id="KW-0378">Hydrolase</keyword>
<dbReference type="GO" id="GO:0006508">
    <property type="term" value="P:proteolysis"/>
    <property type="evidence" value="ECO:0007669"/>
    <property type="project" value="UniProtKB-KW"/>
</dbReference>
<comment type="function">
    <text evidence="1">Removes C-terminal D-alanyl residues from sugar-peptide cell wall precursors.</text>
</comment>
<dbReference type="SMART" id="SM00936">
    <property type="entry name" value="PBP5_C"/>
    <property type="match status" value="1"/>
</dbReference>
<dbReference type="RefSeq" id="WP_147212573.1">
    <property type="nucleotide sequence ID" value="NZ_BJYM01000027.1"/>
</dbReference>
<feature type="active site" description="Proton acceptor" evidence="13">
    <location>
        <position position="68"/>
    </location>
</feature>
<dbReference type="GO" id="GO:0009252">
    <property type="term" value="P:peptidoglycan biosynthetic process"/>
    <property type="evidence" value="ECO:0007669"/>
    <property type="project" value="UniProtKB-UniPathway"/>
</dbReference>
<feature type="binding site" evidence="14">
    <location>
        <position position="254"/>
    </location>
    <ligand>
        <name>substrate</name>
    </ligand>
</feature>
<evidence type="ECO:0000259" key="17">
    <source>
        <dbReference type="SMART" id="SM00936"/>
    </source>
</evidence>
<dbReference type="InterPro" id="IPR012907">
    <property type="entry name" value="Peptidase_S11_C"/>
</dbReference>
<dbReference type="InterPro" id="IPR037167">
    <property type="entry name" value="Peptidase_S11_C_sf"/>
</dbReference>
<keyword evidence="9" id="KW-0133">Cell shape</keyword>
<evidence type="ECO:0000256" key="6">
    <source>
        <dbReference type="ARBA" id="ARBA00022670"/>
    </source>
</evidence>
<proteinExistence type="inferred from homology"/>
<evidence type="ECO:0000256" key="8">
    <source>
        <dbReference type="ARBA" id="ARBA00022801"/>
    </source>
</evidence>
<keyword evidence="10" id="KW-0573">Peptidoglycan synthesis</keyword>
<feature type="active site" evidence="13">
    <location>
        <position position="129"/>
    </location>
</feature>
<dbReference type="GO" id="GO:0071555">
    <property type="term" value="P:cell wall organization"/>
    <property type="evidence" value="ECO:0007669"/>
    <property type="project" value="UniProtKB-KW"/>
</dbReference>
<dbReference type="EC" id="3.4.16.4" evidence="4"/>
<evidence type="ECO:0000256" key="2">
    <source>
        <dbReference type="ARBA" id="ARBA00004752"/>
    </source>
</evidence>
<keyword evidence="6" id="KW-0645">Protease</keyword>
<evidence type="ECO:0000313" key="19">
    <source>
        <dbReference type="Proteomes" id="UP000321558"/>
    </source>
</evidence>
<dbReference type="PANTHER" id="PTHR21581">
    <property type="entry name" value="D-ALANYL-D-ALANINE CARBOXYPEPTIDASE"/>
    <property type="match status" value="1"/>
</dbReference>
<dbReference type="Gene3D" id="2.60.410.10">
    <property type="entry name" value="D-Ala-D-Ala carboxypeptidase, C-terminal domain"/>
    <property type="match status" value="1"/>
</dbReference>
<dbReference type="InterPro" id="IPR001967">
    <property type="entry name" value="Peptidase_S11_N"/>
</dbReference>
<dbReference type="Proteomes" id="UP000321558">
    <property type="component" value="Unassembled WGS sequence"/>
</dbReference>
<dbReference type="GO" id="GO:0009002">
    <property type="term" value="F:serine-type D-Ala-D-Ala carboxypeptidase activity"/>
    <property type="evidence" value="ECO:0007669"/>
    <property type="project" value="UniProtKB-EC"/>
</dbReference>
<dbReference type="OrthoDB" id="9791132at2"/>
<keyword evidence="5 18" id="KW-0121">Carboxypeptidase</keyword>
<dbReference type="SUPFAM" id="SSF69189">
    <property type="entry name" value="Penicillin-binding protein associated domain"/>
    <property type="match status" value="1"/>
</dbReference>
<dbReference type="STRING" id="582851.GCA_900162665_02086"/>
<organism evidence="18 19">
    <name type="scientific">Oceanobacillus sojae</name>
    <dbReference type="NCBI Taxonomy" id="582851"/>
    <lineage>
        <taxon>Bacteria</taxon>
        <taxon>Bacillati</taxon>
        <taxon>Bacillota</taxon>
        <taxon>Bacilli</taxon>
        <taxon>Bacillales</taxon>
        <taxon>Bacillaceae</taxon>
        <taxon>Oceanobacillus</taxon>
    </lineage>
</organism>
<dbReference type="UniPathway" id="UPA00219"/>
<dbReference type="Pfam" id="PF07943">
    <property type="entry name" value="PBP5_C"/>
    <property type="match status" value="1"/>
</dbReference>
<evidence type="ECO:0000256" key="16">
    <source>
        <dbReference type="SAM" id="SignalP"/>
    </source>
</evidence>
<evidence type="ECO:0000256" key="1">
    <source>
        <dbReference type="ARBA" id="ARBA00003217"/>
    </source>
</evidence>
<name>A0A511ZQF9_9BACI</name>
<sequence>MRKSMNKLFLLVAAAALVLTSLGTPAMSVYADELELEAESVILVDAETGKILYAKDPDVALPPASMTKIMTEYLVWEAIENGDISWDTTTQISDYAYSISANGDFSGVGLTQQKDYTVKELYEAMAINSDNATSIALAELIAGSESEFVKLMNEKGEELGLQEYKFVNSTGLDNESLGDNYPEGTSPNDTNLLSSRAAAILATALVNDYPEALEISSIPSTEFDGQEIDNWNYMLDHDSVNLEQYYYEGVDGLKTGHTDLAGYAFTGTAERDGKRLITVVMKTPSMEKRFEETAKLLDYGFDQFETKELFPAGYQEEGEETIPVAKGKDKEVNIGINNAIQVPVKSGEEELYHLEYTLDEDKLNSNGELEAPIEADEVIGTVNVVYDGEEEDYGYISDEASQESYELVAMDSVEKANWFMLTLQSIGDFFVNMFQGAYNWVKGLF</sequence>
<evidence type="ECO:0000256" key="10">
    <source>
        <dbReference type="ARBA" id="ARBA00022984"/>
    </source>
</evidence>
<feature type="signal peptide" evidence="16">
    <location>
        <begin position="1"/>
        <end position="31"/>
    </location>
</feature>
<comment type="caution">
    <text evidence="18">The sequence shown here is derived from an EMBL/GenBank/DDBJ whole genome shotgun (WGS) entry which is preliminary data.</text>
</comment>
<evidence type="ECO:0000256" key="9">
    <source>
        <dbReference type="ARBA" id="ARBA00022960"/>
    </source>
</evidence>
<evidence type="ECO:0000256" key="3">
    <source>
        <dbReference type="ARBA" id="ARBA00007164"/>
    </source>
</evidence>
<evidence type="ECO:0000256" key="5">
    <source>
        <dbReference type="ARBA" id="ARBA00022645"/>
    </source>
</evidence>
<accession>A0A511ZQF9</accession>
<dbReference type="Pfam" id="PF00768">
    <property type="entry name" value="Peptidase_S11"/>
    <property type="match status" value="1"/>
</dbReference>
<dbReference type="InterPro" id="IPR015956">
    <property type="entry name" value="Peniciliin-bd_prot_C_sf"/>
</dbReference>
<comment type="catalytic activity">
    <reaction evidence="12">
        <text>Preferential cleavage: (Ac)2-L-Lys-D-Ala-|-D-Ala. Also transpeptidation of peptidyl-alanyl moieties that are N-acyl substituents of D-alanine.</text>
        <dbReference type="EC" id="3.4.16.4"/>
    </reaction>
</comment>
<keyword evidence="11" id="KW-0961">Cell wall biogenesis/degradation</keyword>
<dbReference type="EMBL" id="BJYM01000027">
    <property type="protein sequence ID" value="GEN89693.1"/>
    <property type="molecule type" value="Genomic_DNA"/>
</dbReference>
<dbReference type="AlphaFoldDB" id="A0A511ZQF9"/>
<evidence type="ECO:0000256" key="7">
    <source>
        <dbReference type="ARBA" id="ARBA00022729"/>
    </source>
</evidence>
<feature type="active site" description="Acyl-ester intermediate" evidence="13">
    <location>
        <position position="65"/>
    </location>
</feature>
<comment type="pathway">
    <text evidence="2">Cell wall biogenesis; peptidoglycan biosynthesis.</text>
</comment>
<dbReference type="InterPro" id="IPR012338">
    <property type="entry name" value="Beta-lactam/transpept-like"/>
</dbReference>
<evidence type="ECO:0000256" key="12">
    <source>
        <dbReference type="ARBA" id="ARBA00034000"/>
    </source>
</evidence>
<evidence type="ECO:0000256" key="14">
    <source>
        <dbReference type="PIRSR" id="PIRSR618044-2"/>
    </source>
</evidence>